<protein>
    <submittedName>
        <fullName evidence="1">Uncharacterized protein</fullName>
    </submittedName>
</protein>
<gene>
    <name evidence="1" type="ORF">NF708_09505</name>
</gene>
<organism evidence="1 2">
    <name type="scientific">Lactococcus formosensis</name>
    <dbReference type="NCBI Taxonomy" id="1281486"/>
    <lineage>
        <taxon>Bacteria</taxon>
        <taxon>Bacillati</taxon>
        <taxon>Bacillota</taxon>
        <taxon>Bacilli</taxon>
        <taxon>Lactobacillales</taxon>
        <taxon>Streptococcaceae</taxon>
        <taxon>Lactococcus</taxon>
    </lineage>
</organism>
<dbReference type="EMBL" id="JAMWGI010000007">
    <property type="protein sequence ID" value="MDG6194221.1"/>
    <property type="molecule type" value="Genomic_DNA"/>
</dbReference>
<dbReference type="AlphaFoldDB" id="A0A9X4PE77"/>
<accession>A0A9X4PE77</accession>
<reference evidence="1" key="1">
    <citation type="submission" date="2022-06" db="EMBL/GenBank/DDBJ databases">
        <title>Lactococcus from bovine mastitis in China.</title>
        <authorList>
            <person name="Lin Y."/>
            <person name="Han B."/>
        </authorList>
    </citation>
    <scope>NUCLEOTIDE SEQUENCE</scope>
    <source>
        <strain evidence="1">Hebei-B-39</strain>
    </source>
</reference>
<evidence type="ECO:0000313" key="1">
    <source>
        <dbReference type="EMBL" id="MDG6194221.1"/>
    </source>
</evidence>
<dbReference type="Proteomes" id="UP001153203">
    <property type="component" value="Unassembled WGS sequence"/>
</dbReference>
<dbReference type="RefSeq" id="WP_279363696.1">
    <property type="nucleotide sequence ID" value="NZ_JAMWGA010000007.1"/>
</dbReference>
<sequence length="66" mass="7749">MFRVVMNNPAGDKEYLDETFDTYDEAYDYARESENDMAVGAEVLELANEDFESPEMFEFEVEECEE</sequence>
<name>A0A9X4PE77_9LACT</name>
<comment type="caution">
    <text evidence="1">The sequence shown here is derived from an EMBL/GenBank/DDBJ whole genome shotgun (WGS) entry which is preliminary data.</text>
</comment>
<proteinExistence type="predicted"/>
<evidence type="ECO:0000313" key="2">
    <source>
        <dbReference type="Proteomes" id="UP001153203"/>
    </source>
</evidence>